<reference evidence="1" key="1">
    <citation type="journal article" date="2014" name="Front. Microbiol.">
        <title>High frequency of phylogenetically diverse reductive dehalogenase-homologous genes in deep subseafloor sedimentary metagenomes.</title>
        <authorList>
            <person name="Kawai M."/>
            <person name="Futagami T."/>
            <person name="Toyoda A."/>
            <person name="Takaki Y."/>
            <person name="Nishi S."/>
            <person name="Hori S."/>
            <person name="Arai W."/>
            <person name="Tsubouchi T."/>
            <person name="Morono Y."/>
            <person name="Uchiyama I."/>
            <person name="Ito T."/>
            <person name="Fujiyama A."/>
            <person name="Inagaki F."/>
            <person name="Takami H."/>
        </authorList>
    </citation>
    <scope>NUCLEOTIDE SEQUENCE</scope>
    <source>
        <strain evidence="1">Expedition CK06-06</strain>
    </source>
</reference>
<comment type="caution">
    <text evidence="1">The sequence shown here is derived from an EMBL/GenBank/DDBJ whole genome shotgun (WGS) entry which is preliminary data.</text>
</comment>
<proteinExistence type="predicted"/>
<accession>X0XGQ0</accession>
<feature type="non-terminal residue" evidence="1">
    <location>
        <position position="32"/>
    </location>
</feature>
<sequence>MSKENDVVLIYFEDNPLAFARIEDISQGRILQ</sequence>
<organism evidence="1">
    <name type="scientific">marine sediment metagenome</name>
    <dbReference type="NCBI Taxonomy" id="412755"/>
    <lineage>
        <taxon>unclassified sequences</taxon>
        <taxon>metagenomes</taxon>
        <taxon>ecological metagenomes</taxon>
    </lineage>
</organism>
<dbReference type="AlphaFoldDB" id="X0XGQ0"/>
<gene>
    <name evidence="1" type="ORF">S01H1_63314</name>
</gene>
<evidence type="ECO:0000313" key="1">
    <source>
        <dbReference type="EMBL" id="GAG34572.1"/>
    </source>
</evidence>
<protein>
    <submittedName>
        <fullName evidence="1">Uncharacterized protein</fullName>
    </submittedName>
</protein>
<name>X0XGQ0_9ZZZZ</name>
<dbReference type="EMBL" id="BARS01041652">
    <property type="protein sequence ID" value="GAG34572.1"/>
    <property type="molecule type" value="Genomic_DNA"/>
</dbReference>